<dbReference type="Pfam" id="PF15566">
    <property type="entry name" value="Imm32"/>
    <property type="match status" value="2"/>
</dbReference>
<gene>
    <name evidence="1" type="ORF">GT755_02990</name>
</gene>
<name>A0A7C9J658_9ACTN</name>
<evidence type="ECO:0008006" key="3">
    <source>
        <dbReference type="Google" id="ProtNLM"/>
    </source>
</evidence>
<comment type="caution">
    <text evidence="1">The sequence shown here is derived from an EMBL/GenBank/DDBJ whole genome shotgun (WGS) entry which is preliminary data.</text>
</comment>
<sequence>MNQVDAEAERILARAGWEPGRQVDISAWRSRLEEDGFVMHHAAERFLREFGDLVVPYGGPGISRAREALEFDPLLAIGEGDRFAEWSETVGKSICPIGELDQGRFFLGIDEDGMIYLMSDSLARFGAGDAGIASLVLGVMPVPLAELQVLRADSTAELELSGTRPELRALGRFLRAGRGRRGLLENREPSPYSRSLSELQFQETPGSVIRILVDGSSLKIFGGRAALDLLADDIEDFASNADASDHLHVEYFPGHHYLVSGSDSLVIAIAAPAS</sequence>
<dbReference type="AlphaFoldDB" id="A0A7C9J658"/>
<dbReference type="InterPro" id="IPR029083">
    <property type="entry name" value="Imm32"/>
</dbReference>
<accession>A0A7C9J658</accession>
<dbReference type="Pfam" id="PF14433">
    <property type="entry name" value="SUKH-3"/>
    <property type="match status" value="1"/>
</dbReference>
<protein>
    <recommendedName>
        <fullName evidence="3">SUKH-3 immunity protein of toxin-antitoxin system</fullName>
    </recommendedName>
</protein>
<keyword evidence="2" id="KW-1185">Reference proteome</keyword>
<dbReference type="EMBL" id="WXEW01000001">
    <property type="protein sequence ID" value="NAS20648.1"/>
    <property type="molecule type" value="Genomic_DNA"/>
</dbReference>
<dbReference type="InterPro" id="IPR025850">
    <property type="entry name" value="SUKH-3"/>
</dbReference>
<evidence type="ECO:0000313" key="2">
    <source>
        <dbReference type="Proteomes" id="UP000479526"/>
    </source>
</evidence>
<evidence type="ECO:0000313" key="1">
    <source>
        <dbReference type="EMBL" id="NAS20648.1"/>
    </source>
</evidence>
<proteinExistence type="predicted"/>
<reference evidence="1 2" key="1">
    <citation type="submission" date="2020-01" db="EMBL/GenBank/DDBJ databases">
        <title>Herbidospora sp. NEAU-GS84 nov., a novel actinomycete isolated from soil.</title>
        <authorList>
            <person name="Han L."/>
        </authorList>
    </citation>
    <scope>NUCLEOTIDE SEQUENCE [LARGE SCALE GENOMIC DNA]</scope>
    <source>
        <strain evidence="1 2">NEAU-GS84</strain>
    </source>
</reference>
<organism evidence="1 2">
    <name type="scientific">Herbidospora solisilvae</name>
    <dbReference type="NCBI Taxonomy" id="2696284"/>
    <lineage>
        <taxon>Bacteria</taxon>
        <taxon>Bacillati</taxon>
        <taxon>Actinomycetota</taxon>
        <taxon>Actinomycetes</taxon>
        <taxon>Streptosporangiales</taxon>
        <taxon>Streptosporangiaceae</taxon>
        <taxon>Herbidospora</taxon>
    </lineage>
</organism>
<dbReference type="Proteomes" id="UP000479526">
    <property type="component" value="Unassembled WGS sequence"/>
</dbReference>